<name>A0A9I9D6R6_CUCME</name>
<sequence>MAAPSPTLSNNSSDTATTTAGAVAANVAVSPNHLANRTGTPPKTLRGLNKPKCRVCGNVARSRCPYESCKSCCARNQNPCYIHVLKANATFPDKTPSSSSPLFDKQSPDLSSSGYGSFRHCLISIYAFIYFQITSLGSNPLYSQLFNMTSNRVASLRQLSSNFSQFNNVRLPIRSPKPVTRKDAAAINEWRFSKLREFRERHIEAENEAFDRYMKNVNLLEEVFSMRSMIDDKSLKDGPSVNSGIEANLEEMTPGLKLKLGSTSDNSRKRIRKIVEDGLRKIKIVETTDNVNEVTDHAQADRDADQMNLNDGCKTIKGSHAKRTRALGDLIEKLNKARNEEDLKSCLAMKHQLFNRLQTTSSQAESEETDTSKEQQVIKKDLDSRKELGYSLPKLINKTNIDQQTLNQIDAHFSSLKQIGNL</sequence>
<dbReference type="PANTHER" id="PTHR35696">
    <property type="entry name" value="ELECTRON CARRIER/IRON ION-BINDING PROTEIN"/>
    <property type="match status" value="1"/>
</dbReference>
<dbReference type="Gramene" id="MELO3C013882.2.1">
    <property type="protein sequence ID" value="MELO3C013882.2.1"/>
    <property type="gene ID" value="MELO3C013882.2"/>
</dbReference>
<dbReference type="PANTHER" id="PTHR35696:SF1">
    <property type="entry name" value="ELECTRON CARRIER_IRON ION-BINDING PROTEIN"/>
    <property type="match status" value="1"/>
</dbReference>
<protein>
    <submittedName>
        <fullName evidence="1">Uncharacterized protein</fullName>
    </submittedName>
</protein>
<organism evidence="1">
    <name type="scientific">Cucumis melo</name>
    <name type="common">Muskmelon</name>
    <dbReference type="NCBI Taxonomy" id="3656"/>
    <lineage>
        <taxon>Eukaryota</taxon>
        <taxon>Viridiplantae</taxon>
        <taxon>Streptophyta</taxon>
        <taxon>Embryophyta</taxon>
        <taxon>Tracheophyta</taxon>
        <taxon>Spermatophyta</taxon>
        <taxon>Magnoliopsida</taxon>
        <taxon>eudicotyledons</taxon>
        <taxon>Gunneridae</taxon>
        <taxon>Pentapetalae</taxon>
        <taxon>rosids</taxon>
        <taxon>fabids</taxon>
        <taxon>Cucurbitales</taxon>
        <taxon>Cucurbitaceae</taxon>
        <taxon>Benincaseae</taxon>
        <taxon>Cucumis</taxon>
    </lineage>
</organism>
<accession>A0A9I9D6R6</accession>
<reference evidence="1" key="1">
    <citation type="submission" date="2023-03" db="UniProtKB">
        <authorList>
            <consortium name="EnsemblPlants"/>
        </authorList>
    </citation>
    <scope>IDENTIFICATION</scope>
</reference>
<dbReference type="EnsemblPlants" id="MELO3C013882.2.1">
    <property type="protein sequence ID" value="MELO3C013882.2.1"/>
    <property type="gene ID" value="MELO3C013882.2"/>
</dbReference>
<proteinExistence type="predicted"/>
<dbReference type="AlphaFoldDB" id="A0A9I9D6R6"/>
<evidence type="ECO:0000313" key="1">
    <source>
        <dbReference type="EnsemblPlants" id="MELO3C013882.2.1"/>
    </source>
</evidence>